<accession>A0AA36HEP1</accession>
<proteinExistence type="predicted"/>
<evidence type="ECO:0000313" key="1">
    <source>
        <dbReference type="EMBL" id="CAJ0609430.1"/>
    </source>
</evidence>
<dbReference type="AlphaFoldDB" id="A0AA36HEP1"/>
<dbReference type="Proteomes" id="UP001176961">
    <property type="component" value="Unassembled WGS sequence"/>
</dbReference>
<sequence>MKRRKRRNDLKSPLRFLVPNHFRMLLDSIETQIDEFSDEEEDMSFPILESLVGLLGGKTVLDAVRWQQCGLIRKLEADSRAKAKKKKFGNKFSIGPSLAMTFCRGPSDSSCVDQTKISRTNLYSNSPFFQVLPMRASNNPRHLLSQVNYCFCKYYEKQVRKRKNRITCAHALAVWMSRCFGSYAVITMKKRTIHLIGQQFVCRSQEFY</sequence>
<organism evidence="1 2">
    <name type="scientific">Cylicocyclus nassatus</name>
    <name type="common">Nematode worm</name>
    <dbReference type="NCBI Taxonomy" id="53992"/>
    <lineage>
        <taxon>Eukaryota</taxon>
        <taxon>Metazoa</taxon>
        <taxon>Ecdysozoa</taxon>
        <taxon>Nematoda</taxon>
        <taxon>Chromadorea</taxon>
        <taxon>Rhabditida</taxon>
        <taxon>Rhabditina</taxon>
        <taxon>Rhabditomorpha</taxon>
        <taxon>Strongyloidea</taxon>
        <taxon>Strongylidae</taxon>
        <taxon>Cylicocyclus</taxon>
    </lineage>
</organism>
<comment type="caution">
    <text evidence="1">The sequence shown here is derived from an EMBL/GenBank/DDBJ whole genome shotgun (WGS) entry which is preliminary data.</text>
</comment>
<keyword evidence="2" id="KW-1185">Reference proteome</keyword>
<protein>
    <recommendedName>
        <fullName evidence="3">SWIM-type domain-containing protein</fullName>
    </recommendedName>
</protein>
<evidence type="ECO:0008006" key="3">
    <source>
        <dbReference type="Google" id="ProtNLM"/>
    </source>
</evidence>
<name>A0AA36HEP1_CYLNA</name>
<gene>
    <name evidence="1" type="ORF">CYNAS_LOCUS21413</name>
</gene>
<evidence type="ECO:0000313" key="2">
    <source>
        <dbReference type="Proteomes" id="UP001176961"/>
    </source>
</evidence>
<dbReference type="EMBL" id="CATQJL010000326">
    <property type="protein sequence ID" value="CAJ0609430.1"/>
    <property type="molecule type" value="Genomic_DNA"/>
</dbReference>
<reference evidence="1" key="1">
    <citation type="submission" date="2023-07" db="EMBL/GenBank/DDBJ databases">
        <authorList>
            <consortium name="CYATHOMIX"/>
        </authorList>
    </citation>
    <scope>NUCLEOTIDE SEQUENCE</scope>
    <source>
        <strain evidence="1">N/A</strain>
    </source>
</reference>